<dbReference type="PROSITE" id="PS51674">
    <property type="entry name" value="4FE4S_WBL"/>
    <property type="match status" value="1"/>
</dbReference>
<evidence type="ECO:0000313" key="3">
    <source>
        <dbReference type="Proteomes" id="UP000306798"/>
    </source>
</evidence>
<name>A0A4S4F5L4_9BIFI</name>
<reference evidence="2 3" key="1">
    <citation type="submission" date="2019-04" db="EMBL/GenBank/DDBJ databases">
        <title>Microbes associate with the intestines of laboratory mice.</title>
        <authorList>
            <person name="Navarre W."/>
            <person name="Wong E."/>
            <person name="Huang K.C."/>
            <person name="Tropini C."/>
            <person name="Ng K."/>
            <person name="Yu B."/>
        </authorList>
    </citation>
    <scope>NUCLEOTIDE SEQUENCE [LARGE SCALE GENOMIC DNA]</scope>
    <source>
        <strain evidence="2 3">NM87_A27A</strain>
    </source>
</reference>
<evidence type="ECO:0000259" key="1">
    <source>
        <dbReference type="PROSITE" id="PS51674"/>
    </source>
</evidence>
<dbReference type="AlphaFoldDB" id="A0A4S4F5L4"/>
<gene>
    <name evidence="2" type="ORF">E5991_09325</name>
</gene>
<proteinExistence type="predicted"/>
<feature type="domain" description="4Fe-4S Wbl-type" evidence="1">
    <location>
        <begin position="5"/>
        <end position="73"/>
    </location>
</feature>
<dbReference type="SUPFAM" id="SSF52540">
    <property type="entry name" value="P-loop containing nucleoside triphosphate hydrolases"/>
    <property type="match status" value="1"/>
</dbReference>
<accession>A0A4S4F5L4</accession>
<protein>
    <recommendedName>
        <fullName evidence="1">4Fe-4S Wbl-type domain-containing protein</fullName>
    </recommendedName>
</protein>
<dbReference type="Gene3D" id="3.40.50.300">
    <property type="entry name" value="P-loop containing nucleotide triphosphate hydrolases"/>
    <property type="match status" value="1"/>
</dbReference>
<dbReference type="RefSeq" id="WP_136511774.1">
    <property type="nucleotide sequence ID" value="NZ_SSTF01000040.1"/>
</dbReference>
<dbReference type="EMBL" id="SSTF01000040">
    <property type="protein sequence ID" value="THG24045.1"/>
    <property type="molecule type" value="Genomic_DNA"/>
</dbReference>
<evidence type="ECO:0000313" key="2">
    <source>
        <dbReference type="EMBL" id="THG24045.1"/>
    </source>
</evidence>
<organism evidence="2 3">
    <name type="scientific">Bifidobacterium pseudolongum</name>
    <dbReference type="NCBI Taxonomy" id="1694"/>
    <lineage>
        <taxon>Bacteria</taxon>
        <taxon>Bacillati</taxon>
        <taxon>Actinomycetota</taxon>
        <taxon>Actinomycetes</taxon>
        <taxon>Bifidobacteriales</taxon>
        <taxon>Bifidobacteriaceae</taxon>
        <taxon>Bifidobacterium</taxon>
    </lineage>
</organism>
<dbReference type="InterPro" id="IPR027417">
    <property type="entry name" value="P-loop_NTPase"/>
</dbReference>
<sequence length="322" mass="33804">MTRGLCAGLPYGVQDIMWGPEAINDAGRQRTLTAAAQVLCEMCPIRSSCLADAIGSDDQHGVFGGLRVKARRQLARLADAAGVRLDGGERARAAFVAWLDAHPEAIEQARRMHAQARRAERGHKTAPLAGLSQTVAFTASCHAMGTTTATLAVAYALARAGRNVRVTDTDPAAPLLSWHARAVEQGHTPPFVVSTHLTDRNGDGDEWTLIDVPAAAGVCAPLRAATMAVVVTRDTEDCLRAACGMSHLLAIPSSVLVTGAGPESAAHAHAWLDERLQPRTVASIGDDMAFDRMLECGGAPPADAGAAALAGELHALFHTRTH</sequence>
<comment type="caution">
    <text evidence="2">The sequence shown here is derived from an EMBL/GenBank/DDBJ whole genome shotgun (WGS) entry which is preliminary data.</text>
</comment>
<dbReference type="Proteomes" id="UP000306798">
    <property type="component" value="Unassembled WGS sequence"/>
</dbReference>
<dbReference type="InterPro" id="IPR034768">
    <property type="entry name" value="4FE4S_WBL"/>
</dbReference>
<dbReference type="Pfam" id="PF02467">
    <property type="entry name" value="Whib"/>
    <property type="match status" value="1"/>
</dbReference>